<dbReference type="SUPFAM" id="SSF49785">
    <property type="entry name" value="Galactose-binding domain-like"/>
    <property type="match status" value="1"/>
</dbReference>
<dbReference type="EMBL" id="JBHUHO010000024">
    <property type="protein sequence ID" value="MFD2115756.1"/>
    <property type="molecule type" value="Genomic_DNA"/>
</dbReference>
<comment type="caution">
    <text evidence="4">The sequence shown here is derived from an EMBL/GenBank/DDBJ whole genome shotgun (WGS) entry which is preliminary data.</text>
</comment>
<dbReference type="Gene3D" id="2.160.20.10">
    <property type="entry name" value="Single-stranded right-handed beta-helix, Pectin lyase-like"/>
    <property type="match status" value="2"/>
</dbReference>
<feature type="domain" description="SLH" evidence="3">
    <location>
        <begin position="1300"/>
        <end position="1355"/>
    </location>
</feature>
<dbReference type="Pfam" id="PF02018">
    <property type="entry name" value="CBM_4_9"/>
    <property type="match status" value="1"/>
</dbReference>
<feature type="domain" description="SLH" evidence="3">
    <location>
        <begin position="1175"/>
        <end position="1238"/>
    </location>
</feature>
<dbReference type="InterPro" id="IPR013783">
    <property type="entry name" value="Ig-like_fold"/>
</dbReference>
<feature type="domain" description="SLH" evidence="3">
    <location>
        <begin position="1239"/>
        <end position="1299"/>
    </location>
</feature>
<dbReference type="SMART" id="SM00710">
    <property type="entry name" value="PbH1"/>
    <property type="match status" value="7"/>
</dbReference>
<protein>
    <submittedName>
        <fullName evidence="4">S-layer homology domain-containing protein</fullName>
    </submittedName>
</protein>
<feature type="region of interest" description="Disordered" evidence="2">
    <location>
        <begin position="1111"/>
        <end position="1176"/>
    </location>
</feature>
<name>A0ABW4YJ72_9BACL</name>
<evidence type="ECO:0000313" key="4">
    <source>
        <dbReference type="EMBL" id="MFD2115756.1"/>
    </source>
</evidence>
<evidence type="ECO:0000313" key="5">
    <source>
        <dbReference type="Proteomes" id="UP001597362"/>
    </source>
</evidence>
<evidence type="ECO:0000256" key="2">
    <source>
        <dbReference type="SAM" id="MobiDB-lite"/>
    </source>
</evidence>
<dbReference type="InterPro" id="IPR012334">
    <property type="entry name" value="Pectin_lyas_fold"/>
</dbReference>
<dbReference type="InterPro" id="IPR011050">
    <property type="entry name" value="Pectin_lyase_fold/virulence"/>
</dbReference>
<dbReference type="Pfam" id="PF00395">
    <property type="entry name" value="SLH"/>
    <property type="match status" value="3"/>
</dbReference>
<gene>
    <name evidence="4" type="ORF">ACFSJH_08445</name>
</gene>
<dbReference type="SUPFAM" id="SSF51126">
    <property type="entry name" value="Pectin lyase-like"/>
    <property type="match status" value="1"/>
</dbReference>
<dbReference type="Pfam" id="PF13229">
    <property type="entry name" value="Beta_helix"/>
    <property type="match status" value="1"/>
</dbReference>
<dbReference type="PROSITE" id="PS51272">
    <property type="entry name" value="SLH"/>
    <property type="match status" value="3"/>
</dbReference>
<dbReference type="InterPro" id="IPR039448">
    <property type="entry name" value="Beta_helix"/>
</dbReference>
<feature type="compositionally biased region" description="Basic and acidic residues" evidence="2">
    <location>
        <begin position="1137"/>
        <end position="1152"/>
    </location>
</feature>
<feature type="compositionally biased region" description="Acidic residues" evidence="2">
    <location>
        <begin position="1153"/>
        <end position="1165"/>
    </location>
</feature>
<dbReference type="Gene3D" id="2.60.120.260">
    <property type="entry name" value="Galactose-binding domain-like"/>
    <property type="match status" value="1"/>
</dbReference>
<reference evidence="5" key="1">
    <citation type="journal article" date="2019" name="Int. J. Syst. Evol. Microbiol.">
        <title>The Global Catalogue of Microorganisms (GCM) 10K type strain sequencing project: providing services to taxonomists for standard genome sequencing and annotation.</title>
        <authorList>
            <consortium name="The Broad Institute Genomics Platform"/>
            <consortium name="The Broad Institute Genome Sequencing Center for Infectious Disease"/>
            <person name="Wu L."/>
            <person name="Ma J."/>
        </authorList>
    </citation>
    <scope>NUCLEOTIDE SEQUENCE [LARGE SCALE GENOMIC DNA]</scope>
    <source>
        <strain evidence="5">GH52</strain>
    </source>
</reference>
<sequence>MNVNWFSILKSRYSIILLSVWLLLGAIPITFATPLEKITDINVEEQVQEQKLEQEPEIEMFKSDPIYYYVSAEEGDDDNDGLSVTPGGNNSGPFKTIQKAADVAVAGDTVFIRGGVYEEEVIPKNSGTANNRIVFEPYNKEKVTISGADWIDDADWKLYKDNIYEVDIELPVENYSNTGIFANQIFVNGEMMTEARYPNNTGTLMKPTLALAEAGSTSTANVGGTVKDSKLPSGDLKGAIFYHLSYGKWVSQTGEVTSNKEGEFDFVKAAYDNGNVGVIPPNWGSNYFTHYYLTGKMLFLDTAKEWFYNGEVENKLYLWAPDGESPSKVQVKMRNNAFDLSDRQYITIKNVNILASTIATNANSSNNVIDGIDAKYISHFVTQPSDPSLSYGGIYISHSGDTGIILNGENNEIRNSKIAYSAGNGIALVGKGGKAINNYIHDVNYTGTYTAGISADNDNIIISRNTIFNTARDGIRFGDDVIGSHFNNSEISYNDISNYGMTNEDLAGLYVCCDVDGSGTEVKYNYIHDDQTQYFGYGNGIYIDNGSNNFKLHHNVLYNIQSEAIFLNRTHRGGIPIVAHNEVYNNTMLSRFKVHNLDSNIVRNNIMVDKPFIVDGSTQSNNLLVGTAIMTRTNGVGLPLTNGTTKIDRLLDVGFINSESNDFRLREDSIAQGLGIPIPGITDATTEDGKTYVGAYGVGDDWIPGYQIPVEQEVTTLDTPILIDLRNDRQGLHANWSPVPGATGYKVHIGTATGQYDAVIDVGIATGKTIFKLMDEELYFVAISAYSDRLESEISNEKSMNYNSLNKVVFKNPGFEDGGTDWYHFDAEVSSEARSGNNSAKINNTNRSIEYKWLSGFVPGEEYEVSAYFKIENRDPTVKLQFGVKEHGFEEHSEFINHDSEEYEKYTLKFKAGSSSAKIYVWSNGMKGEVVYVDDFEIKQVSSSNPKQPATHTIQLSNEGWSNTDVVLTIVDDAVLGRYKLQYKFGESDEWINYNEPVTVVDEGETKVYARKIDALNANYISEIVESEIKIHKGKPTVPVITYEEKVGDKLVVTIVGGTDDVVGIERTEYRIGESDEWKTYITPFELKKEGNITIYARTVNKADSFSEEVSKQIHSTSGGGGTVVYPPYVPTQDGADTGKPEKEDNKDKSGEAGEEGITEEEEESTKETEPSTEQPVNKLIDIKGHWAQAAIEQLVNKQLMTGYPDGTFKPKKSLTRTEVATLIVRLLGLETENSAAEESTTFTDVPKANWAYDSVQIAAEHGIIQGRTATMYAPNDEVTRQELALMISRALQLPAGEIATKFKDSDEIAPWAKDAVERVYEAGLIKGYDDQTFRPTQAITRAEAAVTLARWLER</sequence>
<dbReference type="InterPro" id="IPR006626">
    <property type="entry name" value="PbH1"/>
</dbReference>
<dbReference type="InterPro" id="IPR003305">
    <property type="entry name" value="CenC_carb-bd"/>
</dbReference>
<proteinExistence type="predicted"/>
<dbReference type="RefSeq" id="WP_377771227.1">
    <property type="nucleotide sequence ID" value="NZ_JBHUHO010000024.1"/>
</dbReference>
<dbReference type="Proteomes" id="UP001597362">
    <property type="component" value="Unassembled WGS sequence"/>
</dbReference>
<evidence type="ECO:0000259" key="3">
    <source>
        <dbReference type="PROSITE" id="PS51272"/>
    </source>
</evidence>
<evidence type="ECO:0000256" key="1">
    <source>
        <dbReference type="ARBA" id="ARBA00022801"/>
    </source>
</evidence>
<dbReference type="InterPro" id="IPR008979">
    <property type="entry name" value="Galactose-bd-like_sf"/>
</dbReference>
<accession>A0ABW4YJ72</accession>
<dbReference type="InterPro" id="IPR051465">
    <property type="entry name" value="Cell_Envelope_Struct_Comp"/>
</dbReference>
<keyword evidence="1" id="KW-0378">Hydrolase</keyword>
<organism evidence="4 5">
    <name type="scientific">Paenibacillus yanchengensis</name>
    <dbReference type="NCBI Taxonomy" id="2035833"/>
    <lineage>
        <taxon>Bacteria</taxon>
        <taxon>Bacillati</taxon>
        <taxon>Bacillota</taxon>
        <taxon>Bacilli</taxon>
        <taxon>Bacillales</taxon>
        <taxon>Paenibacillaceae</taxon>
        <taxon>Paenibacillus</taxon>
    </lineage>
</organism>
<dbReference type="Gene3D" id="2.60.40.10">
    <property type="entry name" value="Immunoglobulins"/>
    <property type="match status" value="1"/>
</dbReference>
<dbReference type="InterPro" id="IPR001119">
    <property type="entry name" value="SLH_dom"/>
</dbReference>
<dbReference type="PANTHER" id="PTHR43308">
    <property type="entry name" value="OUTER MEMBRANE PROTEIN ALPHA-RELATED"/>
    <property type="match status" value="1"/>
</dbReference>
<keyword evidence="5" id="KW-1185">Reference proteome</keyword>